<dbReference type="Gene3D" id="1.10.287.1130">
    <property type="entry name" value="CytochromE C oxidase copper chaperone"/>
    <property type="match status" value="1"/>
</dbReference>
<organism evidence="8 9">
    <name type="scientific">Torulaspora delbrueckii</name>
    <name type="common">Yeast</name>
    <name type="synonym">Candida colliculosa</name>
    <dbReference type="NCBI Taxonomy" id="4950"/>
    <lineage>
        <taxon>Eukaryota</taxon>
        <taxon>Fungi</taxon>
        <taxon>Dikarya</taxon>
        <taxon>Ascomycota</taxon>
        <taxon>Saccharomycotina</taxon>
        <taxon>Saccharomycetes</taxon>
        <taxon>Saccharomycetales</taxon>
        <taxon>Saccharomycetaceae</taxon>
        <taxon>Torulaspora</taxon>
    </lineage>
</organism>
<feature type="disulfide bond" evidence="7">
    <location>
        <begin position="5"/>
        <end position="36"/>
    </location>
</feature>
<feature type="disulfide bond" evidence="7">
    <location>
        <begin position="15"/>
        <end position="26"/>
    </location>
</feature>
<evidence type="ECO:0000256" key="4">
    <source>
        <dbReference type="ARBA" id="ARBA00022737"/>
    </source>
</evidence>
<dbReference type="HOGENOM" id="CLU_177210_0_0_1"/>
<gene>
    <name evidence="8" type="primary">TDEL0A06980</name>
    <name evidence="8" type="ORF">TDEL_0A06980</name>
</gene>
<dbReference type="Proteomes" id="UP000005627">
    <property type="component" value="Chromosome 1"/>
</dbReference>
<sequence>MSDPCKPEACAIQNCLISSDYKESKCQDLVDQLYRCCDKFYKEDGKENKSPCCPKPDLLALKMKQRGL</sequence>
<evidence type="ECO:0000313" key="8">
    <source>
        <dbReference type="EMBL" id="CCE90030.1"/>
    </source>
</evidence>
<evidence type="ECO:0000256" key="6">
    <source>
        <dbReference type="ARBA" id="ARBA00023157"/>
    </source>
</evidence>
<dbReference type="InterPro" id="IPR027179">
    <property type="entry name" value="CMC4"/>
</dbReference>
<name>G8ZN36_TORDE</name>
<dbReference type="OrthoDB" id="13601at2759"/>
<dbReference type="RefSeq" id="XP_003679241.1">
    <property type="nucleotide sequence ID" value="XM_003679193.1"/>
</dbReference>
<evidence type="ECO:0000256" key="5">
    <source>
        <dbReference type="ARBA" id="ARBA00023128"/>
    </source>
</evidence>
<evidence type="ECO:0000313" key="9">
    <source>
        <dbReference type="Proteomes" id="UP000005627"/>
    </source>
</evidence>
<keyword evidence="5" id="KW-0496">Mitochondrion</keyword>
<evidence type="ECO:0000256" key="1">
    <source>
        <dbReference type="ARBA" id="ARBA00004569"/>
    </source>
</evidence>
<proteinExistence type="inferred from homology"/>
<comment type="subcellular location">
    <subcellularLocation>
        <location evidence="1">Mitochondrion intermembrane space</location>
    </subcellularLocation>
</comment>
<dbReference type="GeneID" id="11503367"/>
<dbReference type="STRING" id="1076872.G8ZN36"/>
<dbReference type="GO" id="GO:0005758">
    <property type="term" value="C:mitochondrial intermembrane space"/>
    <property type="evidence" value="ECO:0007669"/>
    <property type="project" value="UniProtKB-SubCell"/>
</dbReference>
<comment type="similarity">
    <text evidence="2">Belongs to the CMC4 family.</text>
</comment>
<dbReference type="eggNOG" id="ENOG502S7M4">
    <property type="taxonomic scope" value="Eukaryota"/>
</dbReference>
<dbReference type="InParanoid" id="G8ZN36"/>
<keyword evidence="6 7" id="KW-1015">Disulfide bond</keyword>
<protein>
    <recommendedName>
        <fullName evidence="3">Cx9C motif-containing protein 4, mitochondrial</fullName>
    </recommendedName>
</protein>
<dbReference type="FunCoup" id="G8ZN36">
    <property type="interactions" value="114"/>
</dbReference>
<evidence type="ECO:0000256" key="2">
    <source>
        <dbReference type="ARBA" id="ARBA00009858"/>
    </source>
</evidence>
<evidence type="ECO:0000256" key="7">
    <source>
        <dbReference type="PIRSR" id="PIRSR627179-50"/>
    </source>
</evidence>
<accession>G8ZN36</accession>
<dbReference type="InterPro" id="IPR009069">
    <property type="entry name" value="Cys_alpha_HP_mot_SF"/>
</dbReference>
<dbReference type="PROSITE" id="PS51808">
    <property type="entry name" value="CHCH"/>
    <property type="match status" value="1"/>
</dbReference>
<dbReference type="SUPFAM" id="SSF47072">
    <property type="entry name" value="Cysteine alpha-hairpin motif"/>
    <property type="match status" value="1"/>
</dbReference>
<keyword evidence="4" id="KW-0677">Repeat</keyword>
<dbReference type="PANTHER" id="PTHR15590">
    <property type="entry name" value="CX9C MOTIF-CONTAINING PROTEIN 4"/>
    <property type="match status" value="1"/>
</dbReference>
<dbReference type="AlphaFoldDB" id="G8ZN36"/>
<dbReference type="EMBL" id="HE616742">
    <property type="protein sequence ID" value="CCE90030.1"/>
    <property type="molecule type" value="Genomic_DNA"/>
</dbReference>
<dbReference type="PANTHER" id="PTHR15590:SF0">
    <property type="entry name" value="CX9C MOTIF-CONTAINING PROTEIN 4"/>
    <property type="match status" value="1"/>
</dbReference>
<evidence type="ECO:0000256" key="3">
    <source>
        <dbReference type="ARBA" id="ARBA00019406"/>
    </source>
</evidence>
<dbReference type="Pfam" id="PF08991">
    <property type="entry name" value="CMC4"/>
    <property type="match status" value="1"/>
</dbReference>
<keyword evidence="9" id="KW-1185">Reference proteome</keyword>
<dbReference type="FunFam" id="1.10.287.1130:FF:000008">
    <property type="entry name" value="Cx9C motif-containing protein 4, mitochondrial"/>
    <property type="match status" value="1"/>
</dbReference>
<feature type="disulfide bond" evidence="7">
    <location>
        <begin position="37"/>
        <end position="53"/>
    </location>
</feature>
<reference evidence="8 9" key="1">
    <citation type="journal article" date="2011" name="Proc. Natl. Acad. Sci. U.S.A.">
        <title>Evolutionary erosion of yeast sex chromosomes by mating-type switching accidents.</title>
        <authorList>
            <person name="Gordon J.L."/>
            <person name="Armisen D."/>
            <person name="Proux-Wera E."/>
            <person name="Oheigeartaigh S.S."/>
            <person name="Byrne K.P."/>
            <person name="Wolfe K.H."/>
        </authorList>
    </citation>
    <scope>NUCLEOTIDE SEQUENCE [LARGE SCALE GENOMIC DNA]</scope>
    <source>
        <strain evidence="9">ATCC 10662 / CBS 1146 / NBRC 0425 / NCYC 2629 / NRRL Y-866</strain>
    </source>
</reference>
<dbReference type="KEGG" id="tdl:TDEL_0A06980"/>